<feature type="domain" description="Thioesterase" evidence="1">
    <location>
        <begin position="352"/>
        <end position="452"/>
    </location>
</feature>
<sequence>MPVMRPNLGKQRTAAVDGELRTTWLGHACYLVEFPSGLRVLFDPVMTDRCSPVSFLGPKRFTEAPCTISDIPIVDIVVISHNHYDHMSYPTIAEIQKHHPNAHFFAPLGNADWFRSCGITAVTELDWWREADVVIAGQSLDGAGISARLTCLPAQHNSGRTPFNTDRTLWASWAVESGGGKVFFAGDTGYRAIPHAVAAAAAEAARIAETEAQGKTEVDADFEDEYYDSHVDELPPACPAFAQIGKLHGPFALGLLPIGAYEPRGLMASIHASPADAVEIFRDTRCGRGLAMHWGTWVMGDEDVRDPPRRLRLALARKGMPAEGLFDVSMLNDKNPMKVQTAPRGQAIRPTPLVLIHDGGGTTFSYFSLGSLGRDVWALHNPKYFTSERWDGGIDEMVKHYIDLIKGAGIRGTIFLGGWSLGGYLSMAIARALATEPSSRIRVAGILLMDSPFLVCGAKLPSDTPPPDVQLPELVQKSLDNCHDMLHDWELPTWGGAACGGKSVRFTTEKRAKSFLVPSRSAMYKPLGGEWTSVETGSFEGTDSQQAAGRAILPPGVLLRSVDRAPPKGGDKGVPCRVDVFRDETMLGWDHKHLSFIKAVIDTPSHHYGLFNQEN</sequence>
<evidence type="ECO:0008006" key="5">
    <source>
        <dbReference type="Google" id="ProtNLM"/>
    </source>
</evidence>
<gene>
    <name evidence="4" type="ORF">PgNI_08017</name>
</gene>
<dbReference type="InterPro" id="IPR001031">
    <property type="entry name" value="Thioesterase"/>
</dbReference>
<dbReference type="SUPFAM" id="SSF56281">
    <property type="entry name" value="Metallo-hydrolase/oxidoreductase"/>
    <property type="match status" value="1"/>
</dbReference>
<evidence type="ECO:0000313" key="3">
    <source>
        <dbReference type="Proteomes" id="UP000515153"/>
    </source>
</evidence>
<dbReference type="PANTHER" id="PTHR15032:SF4">
    <property type="entry name" value="N-ACYL-PHOSPHATIDYLETHANOLAMINE-HYDROLYZING PHOSPHOLIPASE D"/>
    <property type="match status" value="1"/>
</dbReference>
<proteinExistence type="predicted"/>
<dbReference type="Proteomes" id="UP000515153">
    <property type="component" value="Chromosome V"/>
</dbReference>
<dbReference type="GO" id="GO:0070292">
    <property type="term" value="P:N-acylphosphatidylethanolamine metabolic process"/>
    <property type="evidence" value="ECO:0007669"/>
    <property type="project" value="TreeGrafter"/>
</dbReference>
<dbReference type="GeneID" id="41962928"/>
<protein>
    <recommendedName>
        <fullName evidence="5">Metallo-beta-lactamase domain-containing protein</fullName>
    </recommendedName>
</protein>
<reference evidence="3 4" key="1">
    <citation type="journal article" date="2019" name="Mol. Biol. Evol.">
        <title>Blast fungal genomes show frequent chromosomal changes, gene gains and losses, and effector gene turnover.</title>
        <authorList>
            <person name="Gomez Luciano L.B."/>
            <person name="Jason Tsai I."/>
            <person name="Chuma I."/>
            <person name="Tosa Y."/>
            <person name="Chen Y.H."/>
            <person name="Li J.Y."/>
            <person name="Li M.Y."/>
            <person name="Jade Lu M.Y."/>
            <person name="Nakayashiki H."/>
            <person name="Li W.H."/>
        </authorList>
    </citation>
    <scope>NUCLEOTIDE SEQUENCE [LARGE SCALE GENOMIC DNA]</scope>
    <source>
        <strain evidence="3 4">NI907</strain>
    </source>
</reference>
<dbReference type="InterPro" id="IPR029058">
    <property type="entry name" value="AB_hydrolase_fold"/>
</dbReference>
<dbReference type="PANTHER" id="PTHR15032">
    <property type="entry name" value="N-ACYL-PHOSPHATIDYLETHANOLAMINE-HYDROLYZING PHOSPHOLIPASE D"/>
    <property type="match status" value="1"/>
</dbReference>
<dbReference type="InterPro" id="IPR036866">
    <property type="entry name" value="RibonucZ/Hydroxyglut_hydro"/>
</dbReference>
<dbReference type="AlphaFoldDB" id="A0A6P8AWX5"/>
<organism evidence="3 4">
    <name type="scientific">Pyricularia grisea</name>
    <name type="common">Crabgrass-specific blast fungus</name>
    <name type="synonym">Magnaporthe grisea</name>
    <dbReference type="NCBI Taxonomy" id="148305"/>
    <lineage>
        <taxon>Eukaryota</taxon>
        <taxon>Fungi</taxon>
        <taxon>Dikarya</taxon>
        <taxon>Ascomycota</taxon>
        <taxon>Pezizomycotina</taxon>
        <taxon>Sordariomycetes</taxon>
        <taxon>Sordariomycetidae</taxon>
        <taxon>Magnaporthales</taxon>
        <taxon>Pyriculariaceae</taxon>
        <taxon>Pyricularia</taxon>
    </lineage>
</organism>
<dbReference type="SUPFAM" id="SSF53474">
    <property type="entry name" value="alpha/beta-Hydrolases"/>
    <property type="match status" value="1"/>
</dbReference>
<dbReference type="Pfam" id="PF00975">
    <property type="entry name" value="Thioesterase"/>
    <property type="match status" value="1"/>
</dbReference>
<dbReference type="Pfam" id="PF12706">
    <property type="entry name" value="Lactamase_B_2"/>
    <property type="match status" value="1"/>
</dbReference>
<dbReference type="GO" id="GO:0005737">
    <property type="term" value="C:cytoplasm"/>
    <property type="evidence" value="ECO:0007669"/>
    <property type="project" value="TreeGrafter"/>
</dbReference>
<dbReference type="KEGG" id="pgri:PgNI_08017"/>
<name>A0A6P8AWX5_PYRGI</name>
<dbReference type="Gene3D" id="3.60.15.10">
    <property type="entry name" value="Ribonuclease Z/Hydroxyacylglutathione hydrolase-like"/>
    <property type="match status" value="1"/>
</dbReference>
<feature type="domain" description="Metallo-beta-lactamase" evidence="2">
    <location>
        <begin position="39"/>
        <end position="192"/>
    </location>
</feature>
<evidence type="ECO:0000259" key="2">
    <source>
        <dbReference type="Pfam" id="PF12706"/>
    </source>
</evidence>
<dbReference type="GO" id="GO:0070290">
    <property type="term" value="F:N-acylphosphatidylethanolamine-specific phospholipase D activity"/>
    <property type="evidence" value="ECO:0007669"/>
    <property type="project" value="TreeGrafter"/>
</dbReference>
<keyword evidence="3" id="KW-1185">Reference proteome</keyword>
<dbReference type="InterPro" id="IPR001279">
    <property type="entry name" value="Metallo-B-lactamas"/>
</dbReference>
<evidence type="ECO:0000259" key="1">
    <source>
        <dbReference type="Pfam" id="PF00975"/>
    </source>
</evidence>
<accession>A0A6P8AWX5</accession>
<evidence type="ECO:0000313" key="4">
    <source>
        <dbReference type="RefSeq" id="XP_030979426.1"/>
    </source>
</evidence>
<dbReference type="RefSeq" id="XP_030979426.1">
    <property type="nucleotide sequence ID" value="XM_031128019.1"/>
</dbReference>
<reference evidence="4" key="3">
    <citation type="submission" date="2025-08" db="UniProtKB">
        <authorList>
            <consortium name="RefSeq"/>
        </authorList>
    </citation>
    <scope>IDENTIFICATION</scope>
    <source>
        <strain evidence="4">NI907</strain>
    </source>
</reference>
<reference evidence="4" key="2">
    <citation type="submission" date="2019-10" db="EMBL/GenBank/DDBJ databases">
        <authorList>
            <consortium name="NCBI Genome Project"/>
        </authorList>
    </citation>
    <scope>NUCLEOTIDE SEQUENCE</scope>
    <source>
        <strain evidence="4">NI907</strain>
    </source>
</reference>
<dbReference type="Gene3D" id="3.40.50.1820">
    <property type="entry name" value="alpha/beta hydrolase"/>
    <property type="match status" value="1"/>
</dbReference>
<dbReference type="GO" id="GO:0070291">
    <property type="term" value="P:N-acylethanolamine metabolic process"/>
    <property type="evidence" value="ECO:0007669"/>
    <property type="project" value="TreeGrafter"/>
</dbReference>